<dbReference type="Proteomes" id="UP000177905">
    <property type="component" value="Unassembled WGS sequence"/>
</dbReference>
<feature type="domain" description="Glycosyltransferase subfamily 4-like N-terminal" evidence="2">
    <location>
        <begin position="13"/>
        <end position="188"/>
    </location>
</feature>
<proteinExistence type="predicted"/>
<feature type="domain" description="Glycosyl transferase family 1" evidence="1">
    <location>
        <begin position="193"/>
        <end position="339"/>
    </location>
</feature>
<dbReference type="InterPro" id="IPR050194">
    <property type="entry name" value="Glycosyltransferase_grp1"/>
</dbReference>
<protein>
    <submittedName>
        <fullName evidence="3">Glycosyl transferase</fullName>
    </submittedName>
</protein>
<evidence type="ECO:0000313" key="3">
    <source>
        <dbReference type="EMBL" id="OGC16341.1"/>
    </source>
</evidence>
<name>A0A1F4S7G3_UNCSA</name>
<dbReference type="PANTHER" id="PTHR45947">
    <property type="entry name" value="SULFOQUINOVOSYL TRANSFERASE SQD2"/>
    <property type="match status" value="1"/>
</dbReference>
<dbReference type="GO" id="GO:0016757">
    <property type="term" value="F:glycosyltransferase activity"/>
    <property type="evidence" value="ECO:0007669"/>
    <property type="project" value="InterPro"/>
</dbReference>
<dbReference type="PANTHER" id="PTHR45947:SF3">
    <property type="entry name" value="SULFOQUINOVOSYL TRANSFERASE SQD2"/>
    <property type="match status" value="1"/>
</dbReference>
<comment type="caution">
    <text evidence="3">The sequence shown here is derived from an EMBL/GenBank/DDBJ whole genome shotgun (WGS) entry which is preliminary data.</text>
</comment>
<dbReference type="Pfam" id="PF13439">
    <property type="entry name" value="Glyco_transf_4"/>
    <property type="match status" value="1"/>
</dbReference>
<accession>A0A1F4S7G3</accession>
<evidence type="ECO:0000313" key="4">
    <source>
        <dbReference type="Proteomes" id="UP000177905"/>
    </source>
</evidence>
<sequence length="361" mass="42138">MKIAIVHDYLHQFGGAERVVAVLHEMFPDAPIFTSIYNSKNFPEEFQSMEIRTSFMQKLPFIFKNFRAYFMFYPFAFESFDLRDFDLIISSSSAYAKGVRKRKDATHVCYCYNPMRFVWRYKDYMKKEDLSLLVKLILPFFLYPLKLWDLFTSKRVNYFIAISKEIKERIKSIYKRDSDIIYPPVNVDEFRVSYEDGDYFLIVSRLAAYKNIDLAVKAFSELKLPLKIVGAGPALANLKKIAGDNIFFLGKVSEKELKRLYLGCRALVFPGEEDFGIVPLEAAASGRPTIAYAAGGALETIIKDKTGVFFYEQTINALIEAVKCFEKMKFDKKQLREHSEKFSKEIFKKNMRRFLYENKIL</sequence>
<organism evidence="3 4">
    <name type="scientific">candidate division WOR-1 bacterium RIFOXYB2_FULL_36_35</name>
    <dbReference type="NCBI Taxonomy" id="1802578"/>
    <lineage>
        <taxon>Bacteria</taxon>
        <taxon>Bacillati</taxon>
        <taxon>Saganbacteria</taxon>
    </lineage>
</organism>
<gene>
    <name evidence="3" type="ORF">A2290_04510</name>
</gene>
<dbReference type="EMBL" id="MEUA01000010">
    <property type="protein sequence ID" value="OGC16341.1"/>
    <property type="molecule type" value="Genomic_DNA"/>
</dbReference>
<dbReference type="AlphaFoldDB" id="A0A1F4S7G3"/>
<evidence type="ECO:0000259" key="1">
    <source>
        <dbReference type="Pfam" id="PF00534"/>
    </source>
</evidence>
<dbReference type="SUPFAM" id="SSF53756">
    <property type="entry name" value="UDP-Glycosyltransferase/glycogen phosphorylase"/>
    <property type="match status" value="1"/>
</dbReference>
<evidence type="ECO:0000259" key="2">
    <source>
        <dbReference type="Pfam" id="PF13439"/>
    </source>
</evidence>
<dbReference type="InterPro" id="IPR028098">
    <property type="entry name" value="Glyco_trans_4-like_N"/>
</dbReference>
<dbReference type="Pfam" id="PF00534">
    <property type="entry name" value="Glycos_transf_1"/>
    <property type="match status" value="1"/>
</dbReference>
<keyword evidence="3" id="KW-0808">Transferase</keyword>
<dbReference type="Gene3D" id="3.40.50.2000">
    <property type="entry name" value="Glycogen Phosphorylase B"/>
    <property type="match status" value="2"/>
</dbReference>
<dbReference type="InterPro" id="IPR001296">
    <property type="entry name" value="Glyco_trans_1"/>
</dbReference>
<reference evidence="3 4" key="1">
    <citation type="journal article" date="2016" name="Nat. Commun.">
        <title>Thousands of microbial genomes shed light on interconnected biogeochemical processes in an aquifer system.</title>
        <authorList>
            <person name="Anantharaman K."/>
            <person name="Brown C.T."/>
            <person name="Hug L.A."/>
            <person name="Sharon I."/>
            <person name="Castelle C.J."/>
            <person name="Probst A.J."/>
            <person name="Thomas B.C."/>
            <person name="Singh A."/>
            <person name="Wilkins M.J."/>
            <person name="Karaoz U."/>
            <person name="Brodie E.L."/>
            <person name="Williams K.H."/>
            <person name="Hubbard S.S."/>
            <person name="Banfield J.F."/>
        </authorList>
    </citation>
    <scope>NUCLEOTIDE SEQUENCE [LARGE SCALE GENOMIC DNA]</scope>
</reference>